<dbReference type="SUPFAM" id="SSF46894">
    <property type="entry name" value="C-terminal effector domain of the bipartite response regulators"/>
    <property type="match status" value="1"/>
</dbReference>
<proteinExistence type="predicted"/>
<dbReference type="AlphaFoldDB" id="A0A7Y9KBX2"/>
<evidence type="ECO:0000313" key="1">
    <source>
        <dbReference type="EMBL" id="NYE10418.1"/>
    </source>
</evidence>
<sequence>MKTHPLHLYRKLGVRDRASAVAAAYERGLLGYPITTCSRGRCETGWFTRMLACAKIKRSRTTVC</sequence>
<keyword evidence="2" id="KW-1185">Reference proteome</keyword>
<evidence type="ECO:0000313" key="2">
    <source>
        <dbReference type="Proteomes" id="UP000591272"/>
    </source>
</evidence>
<gene>
    <name evidence="1" type="ORF">BJ999_000714</name>
</gene>
<reference evidence="1 2" key="1">
    <citation type="submission" date="2020-07" db="EMBL/GenBank/DDBJ databases">
        <title>Sequencing the genomes of 1000 actinobacteria strains.</title>
        <authorList>
            <person name="Klenk H.-P."/>
        </authorList>
    </citation>
    <scope>NUCLEOTIDE SEQUENCE [LARGE SCALE GENOMIC DNA]</scope>
    <source>
        <strain evidence="1 2">DSM 43461</strain>
    </source>
</reference>
<dbReference type="InterPro" id="IPR036388">
    <property type="entry name" value="WH-like_DNA-bd_sf"/>
</dbReference>
<organism evidence="1 2">
    <name type="scientific">Actinomadura citrea</name>
    <dbReference type="NCBI Taxonomy" id="46158"/>
    <lineage>
        <taxon>Bacteria</taxon>
        <taxon>Bacillati</taxon>
        <taxon>Actinomycetota</taxon>
        <taxon>Actinomycetes</taxon>
        <taxon>Streptosporangiales</taxon>
        <taxon>Thermomonosporaceae</taxon>
        <taxon>Actinomadura</taxon>
    </lineage>
</organism>
<accession>A0A7Y9KBX2</accession>
<protein>
    <recommendedName>
        <fullName evidence="3">HTH luxR-type domain-containing protein</fullName>
    </recommendedName>
</protein>
<name>A0A7Y9KBX2_9ACTN</name>
<dbReference type="GO" id="GO:0003677">
    <property type="term" value="F:DNA binding"/>
    <property type="evidence" value="ECO:0007669"/>
    <property type="project" value="InterPro"/>
</dbReference>
<evidence type="ECO:0008006" key="3">
    <source>
        <dbReference type="Google" id="ProtNLM"/>
    </source>
</evidence>
<dbReference type="Proteomes" id="UP000591272">
    <property type="component" value="Unassembled WGS sequence"/>
</dbReference>
<comment type="caution">
    <text evidence="1">The sequence shown here is derived from an EMBL/GenBank/DDBJ whole genome shotgun (WGS) entry which is preliminary data.</text>
</comment>
<dbReference type="Gene3D" id="1.10.10.10">
    <property type="entry name" value="Winged helix-like DNA-binding domain superfamily/Winged helix DNA-binding domain"/>
    <property type="match status" value="1"/>
</dbReference>
<dbReference type="GO" id="GO:0006355">
    <property type="term" value="P:regulation of DNA-templated transcription"/>
    <property type="evidence" value="ECO:0007669"/>
    <property type="project" value="InterPro"/>
</dbReference>
<dbReference type="EMBL" id="JACCBT010000001">
    <property type="protein sequence ID" value="NYE10418.1"/>
    <property type="molecule type" value="Genomic_DNA"/>
</dbReference>
<dbReference type="InterPro" id="IPR016032">
    <property type="entry name" value="Sig_transdc_resp-reg_C-effctor"/>
</dbReference>